<accession>G8ZW98</accession>
<dbReference type="KEGG" id="tdl:TDEL_0F00810"/>
<sequence>MMADMCPDCGDFLTKCLIQQNYAMVLCPNLRCGYPFNQNETSENVVYVEESEVLEVAKQRLSKS</sequence>
<dbReference type="RefSeq" id="XP_003682103.1">
    <property type="nucleotide sequence ID" value="XM_003682055.1"/>
</dbReference>
<organism evidence="1 2">
    <name type="scientific">Torulaspora delbrueckii</name>
    <name type="common">Yeast</name>
    <name type="synonym">Candida colliculosa</name>
    <dbReference type="NCBI Taxonomy" id="4950"/>
    <lineage>
        <taxon>Eukaryota</taxon>
        <taxon>Fungi</taxon>
        <taxon>Dikarya</taxon>
        <taxon>Ascomycota</taxon>
        <taxon>Saccharomycotina</taxon>
        <taxon>Saccharomycetes</taxon>
        <taxon>Saccharomycetales</taxon>
        <taxon>Saccharomycetaceae</taxon>
        <taxon>Torulaspora</taxon>
    </lineage>
</organism>
<dbReference type="GeneID" id="11501194"/>
<dbReference type="AlphaFoldDB" id="G8ZW98"/>
<gene>
    <name evidence="1" type="primary">TDEL0F00810</name>
    <name evidence="1" type="ORF">TDEL_0F00810</name>
</gene>
<name>G8ZW98_TORDE</name>
<reference evidence="1 2" key="1">
    <citation type="journal article" date="2011" name="Proc. Natl. Acad. Sci. U.S.A.">
        <title>Evolutionary erosion of yeast sex chromosomes by mating-type switching accidents.</title>
        <authorList>
            <person name="Gordon J.L."/>
            <person name="Armisen D."/>
            <person name="Proux-Wera E."/>
            <person name="Oheigeartaigh S.S."/>
            <person name="Byrne K.P."/>
            <person name="Wolfe K.H."/>
        </authorList>
    </citation>
    <scope>NUCLEOTIDE SEQUENCE [LARGE SCALE GENOMIC DNA]</scope>
    <source>
        <strain evidence="2">ATCC 10662 / CBS 1146 / NBRC 0425 / NCYC 2629 / NRRL Y-866</strain>
    </source>
</reference>
<protein>
    <submittedName>
        <fullName evidence="1">Uncharacterized protein</fullName>
    </submittedName>
</protein>
<keyword evidence="2" id="KW-1185">Reference proteome</keyword>
<dbReference type="eggNOG" id="ENOG502S9PK">
    <property type="taxonomic scope" value="Eukaryota"/>
</dbReference>
<dbReference type="EMBL" id="HE616747">
    <property type="protein sequence ID" value="CCE92892.1"/>
    <property type="molecule type" value="Genomic_DNA"/>
</dbReference>
<dbReference type="OrthoDB" id="4039633at2759"/>
<dbReference type="FunCoup" id="G8ZW98">
    <property type="interactions" value="33"/>
</dbReference>
<evidence type="ECO:0000313" key="1">
    <source>
        <dbReference type="EMBL" id="CCE92892.1"/>
    </source>
</evidence>
<proteinExistence type="predicted"/>
<dbReference type="Proteomes" id="UP000005627">
    <property type="component" value="Chromosome 6"/>
</dbReference>
<evidence type="ECO:0000313" key="2">
    <source>
        <dbReference type="Proteomes" id="UP000005627"/>
    </source>
</evidence>
<dbReference type="InParanoid" id="G8ZW98"/>
<dbReference type="HOGENOM" id="CLU_192397_1_0_1"/>